<dbReference type="RefSeq" id="WP_328857139.1">
    <property type="nucleotide sequence ID" value="NZ_CP108021.1"/>
</dbReference>
<organism evidence="2 3">
    <name type="scientific">Williamsia herbipolensis</name>
    <dbReference type="NCBI Taxonomy" id="1603258"/>
    <lineage>
        <taxon>Bacteria</taxon>
        <taxon>Bacillati</taxon>
        <taxon>Actinomycetota</taxon>
        <taxon>Actinomycetes</taxon>
        <taxon>Mycobacteriales</taxon>
        <taxon>Nocardiaceae</taxon>
        <taxon>Williamsia</taxon>
    </lineage>
</organism>
<dbReference type="AlphaFoldDB" id="A0AAU4K0T0"/>
<keyword evidence="3" id="KW-1185">Reference proteome</keyword>
<dbReference type="Proteomes" id="UP001432128">
    <property type="component" value="Chromosome"/>
</dbReference>
<keyword evidence="1" id="KW-0812">Transmembrane</keyword>
<protein>
    <submittedName>
        <fullName evidence="2">DUF2530 domain-containing protein</fullName>
    </submittedName>
</protein>
<accession>A0AAU4K0T0</accession>
<gene>
    <name evidence="2" type="ORF">OG579_18560</name>
</gene>
<dbReference type="InterPro" id="IPR019681">
    <property type="entry name" value="DUF2530"/>
</dbReference>
<feature type="transmembrane region" description="Helical" evidence="1">
    <location>
        <begin position="49"/>
        <end position="68"/>
    </location>
</feature>
<reference evidence="2 3" key="1">
    <citation type="submission" date="2022-10" db="EMBL/GenBank/DDBJ databases">
        <title>The complete genomes of actinobacterial strains from the NBC collection.</title>
        <authorList>
            <person name="Joergensen T.S."/>
            <person name="Alvarez Arevalo M."/>
            <person name="Sterndorff E.B."/>
            <person name="Faurdal D."/>
            <person name="Vuksanovic O."/>
            <person name="Mourched A.-S."/>
            <person name="Charusanti P."/>
            <person name="Shaw S."/>
            <person name="Blin K."/>
            <person name="Weber T."/>
        </authorList>
    </citation>
    <scope>NUCLEOTIDE SEQUENCE [LARGE SCALE GENOMIC DNA]</scope>
    <source>
        <strain evidence="2 3">NBC_00319</strain>
    </source>
</reference>
<proteinExistence type="predicted"/>
<evidence type="ECO:0000256" key="1">
    <source>
        <dbReference type="SAM" id="Phobius"/>
    </source>
</evidence>
<dbReference type="KEGG" id="whr:OG579_18560"/>
<keyword evidence="1" id="KW-0472">Membrane</keyword>
<dbReference type="Pfam" id="PF10745">
    <property type="entry name" value="DUF2530"/>
    <property type="match status" value="1"/>
</dbReference>
<evidence type="ECO:0000313" key="2">
    <source>
        <dbReference type="EMBL" id="WUM19675.1"/>
    </source>
</evidence>
<sequence length="85" mass="8885">MTDAGDAQALPQPPRWLMTPDNVVYVGMAAWLIATIVIAATGIGSTSTLVSAIIGLVVGVFGTTIFTVQRRASRRGDRAAQRGLS</sequence>
<name>A0AAU4K0T0_9NOCA</name>
<keyword evidence="1" id="KW-1133">Transmembrane helix</keyword>
<dbReference type="EMBL" id="CP108021">
    <property type="protein sequence ID" value="WUM19675.1"/>
    <property type="molecule type" value="Genomic_DNA"/>
</dbReference>
<feature type="transmembrane region" description="Helical" evidence="1">
    <location>
        <begin position="23"/>
        <end position="43"/>
    </location>
</feature>
<evidence type="ECO:0000313" key="3">
    <source>
        <dbReference type="Proteomes" id="UP001432128"/>
    </source>
</evidence>